<keyword evidence="5" id="KW-1185">Reference proteome</keyword>
<dbReference type="EMBL" id="UYYB01100312">
    <property type="protein sequence ID" value="VDM77847.1"/>
    <property type="molecule type" value="Genomic_DNA"/>
</dbReference>
<reference evidence="4 5" key="1">
    <citation type="submission" date="2018-11" db="EMBL/GenBank/DDBJ databases">
        <authorList>
            <consortium name="Pathogen Informatics"/>
        </authorList>
    </citation>
    <scope>NUCLEOTIDE SEQUENCE [LARGE SCALE GENOMIC DNA]</scope>
</reference>
<evidence type="ECO:0000313" key="5">
    <source>
        <dbReference type="Proteomes" id="UP000270094"/>
    </source>
</evidence>
<evidence type="ECO:0000256" key="2">
    <source>
        <dbReference type="ARBA" id="ARBA00023002"/>
    </source>
</evidence>
<evidence type="ECO:0000313" key="4">
    <source>
        <dbReference type="EMBL" id="VDM77847.1"/>
    </source>
</evidence>
<dbReference type="OrthoDB" id="361797at2759"/>
<accession>A0A3P7JNP1</accession>
<protein>
    <recommendedName>
        <fullName evidence="3">FAD-dependent oxidoreductase 2 FAD-binding domain-containing protein</fullName>
    </recommendedName>
</protein>
<dbReference type="Proteomes" id="UP000270094">
    <property type="component" value="Unassembled WGS sequence"/>
</dbReference>
<proteinExistence type="predicted"/>
<dbReference type="Gene3D" id="3.50.50.60">
    <property type="entry name" value="FAD/NAD(P)-binding domain"/>
    <property type="match status" value="1"/>
</dbReference>
<dbReference type="InterPro" id="IPR036188">
    <property type="entry name" value="FAD/NAD-bd_sf"/>
</dbReference>
<evidence type="ECO:0000256" key="1">
    <source>
        <dbReference type="ARBA" id="ARBA00022630"/>
    </source>
</evidence>
<dbReference type="InterPro" id="IPR003953">
    <property type="entry name" value="FAD-dep_OxRdtase_2_FAD-bd"/>
</dbReference>
<keyword evidence="1" id="KW-0285">Flavoprotein</keyword>
<dbReference type="SUPFAM" id="SSF51905">
    <property type="entry name" value="FAD/NAD(P)-binding domain"/>
    <property type="match status" value="1"/>
</dbReference>
<feature type="domain" description="FAD-dependent oxidoreductase 2 FAD-binding" evidence="3">
    <location>
        <begin position="74"/>
        <end position="98"/>
    </location>
</feature>
<dbReference type="AlphaFoldDB" id="A0A3P7JNP1"/>
<evidence type="ECO:0000259" key="3">
    <source>
        <dbReference type="Pfam" id="PF00890"/>
    </source>
</evidence>
<name>A0A3P7JNP1_STRVU</name>
<sequence>MHERGRVFQKFNLLENFIDCFSRKGVIPLLSLISEGRVKFRYKMSLARTTLLPVTRRAIFSMLARSLSGTQEADIVVIGSGPGGYVAAIKAAQLGMKV</sequence>
<dbReference type="Pfam" id="PF00890">
    <property type="entry name" value="FAD_binding_2"/>
    <property type="match status" value="1"/>
</dbReference>
<gene>
    <name evidence="4" type="ORF">SVUK_LOCUS12845</name>
</gene>
<keyword evidence="2" id="KW-0560">Oxidoreductase</keyword>
<dbReference type="GO" id="GO:0016491">
    <property type="term" value="F:oxidoreductase activity"/>
    <property type="evidence" value="ECO:0007669"/>
    <property type="project" value="UniProtKB-KW"/>
</dbReference>
<organism evidence="4 5">
    <name type="scientific">Strongylus vulgaris</name>
    <name type="common">Blood worm</name>
    <dbReference type="NCBI Taxonomy" id="40348"/>
    <lineage>
        <taxon>Eukaryota</taxon>
        <taxon>Metazoa</taxon>
        <taxon>Ecdysozoa</taxon>
        <taxon>Nematoda</taxon>
        <taxon>Chromadorea</taxon>
        <taxon>Rhabditida</taxon>
        <taxon>Rhabditina</taxon>
        <taxon>Rhabditomorpha</taxon>
        <taxon>Strongyloidea</taxon>
        <taxon>Strongylidae</taxon>
        <taxon>Strongylus</taxon>
    </lineage>
</organism>